<evidence type="ECO:0000256" key="5">
    <source>
        <dbReference type="ARBA" id="ARBA00022553"/>
    </source>
</evidence>
<dbReference type="Pfam" id="PF07714">
    <property type="entry name" value="PK_Tyr_Ser-Thr"/>
    <property type="match status" value="1"/>
</dbReference>
<keyword evidence="4 21" id="KW-0723">Serine/threonine-protein kinase</keyword>
<reference evidence="24" key="2">
    <citation type="journal article" date="2024" name="Plant">
        <title>Genomic evolution and insights into agronomic trait innovations of Sesamum species.</title>
        <authorList>
            <person name="Miao H."/>
            <person name="Wang L."/>
            <person name="Qu L."/>
            <person name="Liu H."/>
            <person name="Sun Y."/>
            <person name="Le M."/>
            <person name="Wang Q."/>
            <person name="Wei S."/>
            <person name="Zheng Y."/>
            <person name="Lin W."/>
            <person name="Duan Y."/>
            <person name="Cao H."/>
            <person name="Xiong S."/>
            <person name="Wang X."/>
            <person name="Wei L."/>
            <person name="Li C."/>
            <person name="Ma Q."/>
            <person name="Ju M."/>
            <person name="Zhao R."/>
            <person name="Li G."/>
            <person name="Mu C."/>
            <person name="Tian Q."/>
            <person name="Mei H."/>
            <person name="Zhang T."/>
            <person name="Gao T."/>
            <person name="Zhang H."/>
        </authorList>
    </citation>
    <scope>NUCLEOTIDE SEQUENCE</scope>
    <source>
        <strain evidence="24">G02</strain>
    </source>
</reference>
<keyword evidence="8 22" id="KW-0812">Transmembrane</keyword>
<proteinExistence type="inferred from homology"/>
<evidence type="ECO:0000256" key="12">
    <source>
        <dbReference type="ARBA" id="ARBA00022777"/>
    </source>
</evidence>
<evidence type="ECO:0000256" key="10">
    <source>
        <dbReference type="ARBA" id="ARBA00022737"/>
    </source>
</evidence>
<keyword evidence="16 24" id="KW-0675">Receptor</keyword>
<sequence>MVSRLQVPCGESLNKTRSKNVASLVKYIIPPSVTAIILVIIILLLMRRRKESKKVPESEISLLHPWRGSSYLELQRATNAFSMTNILGSGSFGSVYIGTLSDGLTVAVKVFNLQSEKVAKSFDTEIEVLSTIRHRNLIKIIGCCSNEDFKALVLEYMPNGSLEKWLYSHKYFLDLVQRLNIAVDWALALEYLHLGYTFPIVHCDLKPSNVLLDKDMTAHVGDFGIAKIFSEGELMAQTRTLATIGYMAPEYGSHGIVATSGDVYSFGVMMLEMCTRKRPTDEMFGEEMSLKSWVSLSLHESTITEVVDTNLLRREDQNFSAKEQCLSSILHLAMECLAISPLDRISISEVVAKLEKIRAIFLAANNTKLEDSSNASSFKQTPA</sequence>
<organism evidence="24">
    <name type="scientific">Sesamum radiatum</name>
    <name type="common">Black benniseed</name>
    <dbReference type="NCBI Taxonomy" id="300843"/>
    <lineage>
        <taxon>Eukaryota</taxon>
        <taxon>Viridiplantae</taxon>
        <taxon>Streptophyta</taxon>
        <taxon>Embryophyta</taxon>
        <taxon>Tracheophyta</taxon>
        <taxon>Spermatophyta</taxon>
        <taxon>Magnoliopsida</taxon>
        <taxon>eudicotyledons</taxon>
        <taxon>Gunneridae</taxon>
        <taxon>Pentapetalae</taxon>
        <taxon>asterids</taxon>
        <taxon>lamiids</taxon>
        <taxon>Lamiales</taxon>
        <taxon>Pedaliaceae</taxon>
        <taxon>Sesamum</taxon>
    </lineage>
</organism>
<evidence type="ECO:0000313" key="24">
    <source>
        <dbReference type="EMBL" id="KAL0365834.1"/>
    </source>
</evidence>
<dbReference type="PANTHER" id="PTHR48055">
    <property type="entry name" value="LEUCINE-RICH REPEAT RECEPTOR PROTEIN KINASE EMS1"/>
    <property type="match status" value="1"/>
</dbReference>
<evidence type="ECO:0000256" key="20">
    <source>
        <dbReference type="PROSITE-ProRule" id="PRU10141"/>
    </source>
</evidence>
<evidence type="ECO:0000256" key="6">
    <source>
        <dbReference type="ARBA" id="ARBA00022614"/>
    </source>
</evidence>
<evidence type="ECO:0000256" key="3">
    <source>
        <dbReference type="ARBA" id="ARBA00022475"/>
    </source>
</evidence>
<keyword evidence="9" id="KW-0732">Signal</keyword>
<feature type="transmembrane region" description="Helical" evidence="22">
    <location>
        <begin position="27"/>
        <end position="46"/>
    </location>
</feature>
<dbReference type="Gene3D" id="1.10.510.10">
    <property type="entry name" value="Transferase(Phosphotransferase) domain 1"/>
    <property type="match status" value="1"/>
</dbReference>
<keyword evidence="11 20" id="KW-0547">Nucleotide-binding</keyword>
<keyword evidence="7" id="KW-0808">Transferase</keyword>
<evidence type="ECO:0000256" key="22">
    <source>
        <dbReference type="SAM" id="Phobius"/>
    </source>
</evidence>
<dbReference type="InterPro" id="IPR051564">
    <property type="entry name" value="LRR_receptor-like_kinase"/>
</dbReference>
<protein>
    <recommendedName>
        <fullName evidence="2">non-specific serine/threonine protein kinase</fullName>
        <ecNumber evidence="2">2.7.11.1</ecNumber>
    </recommendedName>
</protein>
<evidence type="ECO:0000256" key="17">
    <source>
        <dbReference type="ARBA" id="ARBA00023180"/>
    </source>
</evidence>
<keyword evidence="12 24" id="KW-0418">Kinase</keyword>
<accession>A0AAW2QD99</accession>
<keyword evidence="14 22" id="KW-1133">Transmembrane helix</keyword>
<dbReference type="InterPro" id="IPR017441">
    <property type="entry name" value="Protein_kinase_ATP_BS"/>
</dbReference>
<evidence type="ECO:0000256" key="14">
    <source>
        <dbReference type="ARBA" id="ARBA00022989"/>
    </source>
</evidence>
<comment type="similarity">
    <text evidence="21">Belongs to the protein kinase superfamily.</text>
</comment>
<dbReference type="PROSITE" id="PS00107">
    <property type="entry name" value="PROTEIN_KINASE_ATP"/>
    <property type="match status" value="1"/>
</dbReference>
<dbReference type="PROSITE" id="PS00108">
    <property type="entry name" value="PROTEIN_KINASE_ST"/>
    <property type="match status" value="1"/>
</dbReference>
<dbReference type="InterPro" id="IPR008271">
    <property type="entry name" value="Ser/Thr_kinase_AS"/>
</dbReference>
<dbReference type="FunFam" id="3.30.200.20:FF:000661">
    <property type="entry name" value="Serine-threonine protein kinase plant-type"/>
    <property type="match status" value="1"/>
</dbReference>
<dbReference type="GO" id="GO:0004674">
    <property type="term" value="F:protein serine/threonine kinase activity"/>
    <property type="evidence" value="ECO:0007669"/>
    <property type="project" value="UniProtKB-KW"/>
</dbReference>
<evidence type="ECO:0000256" key="19">
    <source>
        <dbReference type="ARBA" id="ARBA00048679"/>
    </source>
</evidence>
<dbReference type="PANTHER" id="PTHR48055:SF36">
    <property type="entry name" value="PROTEIN KINASE, PLANT-TYPE, PUTATIVE-RELATED"/>
    <property type="match status" value="1"/>
</dbReference>
<keyword evidence="10" id="KW-0677">Repeat</keyword>
<dbReference type="InterPro" id="IPR011009">
    <property type="entry name" value="Kinase-like_dom_sf"/>
</dbReference>
<comment type="catalytic activity">
    <reaction evidence="19">
        <text>L-seryl-[protein] + ATP = O-phospho-L-seryl-[protein] + ADP + H(+)</text>
        <dbReference type="Rhea" id="RHEA:17989"/>
        <dbReference type="Rhea" id="RHEA-COMP:9863"/>
        <dbReference type="Rhea" id="RHEA-COMP:11604"/>
        <dbReference type="ChEBI" id="CHEBI:15378"/>
        <dbReference type="ChEBI" id="CHEBI:29999"/>
        <dbReference type="ChEBI" id="CHEBI:30616"/>
        <dbReference type="ChEBI" id="CHEBI:83421"/>
        <dbReference type="ChEBI" id="CHEBI:456216"/>
        <dbReference type="EC" id="2.7.11.1"/>
    </reaction>
</comment>
<dbReference type="Gene3D" id="3.30.200.20">
    <property type="entry name" value="Phosphorylase Kinase, domain 1"/>
    <property type="match status" value="1"/>
</dbReference>
<evidence type="ECO:0000256" key="11">
    <source>
        <dbReference type="ARBA" id="ARBA00022741"/>
    </source>
</evidence>
<evidence type="ECO:0000256" key="18">
    <source>
        <dbReference type="ARBA" id="ARBA00047899"/>
    </source>
</evidence>
<evidence type="ECO:0000256" key="15">
    <source>
        <dbReference type="ARBA" id="ARBA00023136"/>
    </source>
</evidence>
<evidence type="ECO:0000259" key="23">
    <source>
        <dbReference type="PROSITE" id="PS50011"/>
    </source>
</evidence>
<comment type="caution">
    <text evidence="24">The sequence shown here is derived from an EMBL/GenBank/DDBJ whole genome shotgun (WGS) entry which is preliminary data.</text>
</comment>
<evidence type="ECO:0000256" key="2">
    <source>
        <dbReference type="ARBA" id="ARBA00012513"/>
    </source>
</evidence>
<evidence type="ECO:0000256" key="16">
    <source>
        <dbReference type="ARBA" id="ARBA00023170"/>
    </source>
</evidence>
<keyword evidence="3" id="KW-1003">Cell membrane</keyword>
<comment type="catalytic activity">
    <reaction evidence="18">
        <text>L-threonyl-[protein] + ATP = O-phospho-L-threonyl-[protein] + ADP + H(+)</text>
        <dbReference type="Rhea" id="RHEA:46608"/>
        <dbReference type="Rhea" id="RHEA-COMP:11060"/>
        <dbReference type="Rhea" id="RHEA-COMP:11605"/>
        <dbReference type="ChEBI" id="CHEBI:15378"/>
        <dbReference type="ChEBI" id="CHEBI:30013"/>
        <dbReference type="ChEBI" id="CHEBI:30616"/>
        <dbReference type="ChEBI" id="CHEBI:61977"/>
        <dbReference type="ChEBI" id="CHEBI:456216"/>
        <dbReference type="EC" id="2.7.11.1"/>
    </reaction>
</comment>
<gene>
    <name evidence="24" type="ORF">Sradi_3473500</name>
</gene>
<feature type="binding site" evidence="20">
    <location>
        <position position="109"/>
    </location>
    <ligand>
        <name>ATP</name>
        <dbReference type="ChEBI" id="CHEBI:30616"/>
    </ligand>
</feature>
<evidence type="ECO:0000256" key="7">
    <source>
        <dbReference type="ARBA" id="ARBA00022679"/>
    </source>
</evidence>
<dbReference type="AlphaFoldDB" id="A0AAW2QD99"/>
<dbReference type="SUPFAM" id="SSF56112">
    <property type="entry name" value="Protein kinase-like (PK-like)"/>
    <property type="match status" value="1"/>
</dbReference>
<keyword evidence="5" id="KW-0597">Phosphoprotein</keyword>
<evidence type="ECO:0000256" key="9">
    <source>
        <dbReference type="ARBA" id="ARBA00022729"/>
    </source>
</evidence>
<evidence type="ECO:0000256" key="4">
    <source>
        <dbReference type="ARBA" id="ARBA00022527"/>
    </source>
</evidence>
<keyword evidence="15 22" id="KW-0472">Membrane</keyword>
<dbReference type="SMART" id="SM00220">
    <property type="entry name" value="S_TKc"/>
    <property type="match status" value="1"/>
</dbReference>
<dbReference type="GO" id="GO:0005886">
    <property type="term" value="C:plasma membrane"/>
    <property type="evidence" value="ECO:0007669"/>
    <property type="project" value="UniProtKB-SubCell"/>
</dbReference>
<dbReference type="EMBL" id="JACGWJ010000015">
    <property type="protein sequence ID" value="KAL0365834.1"/>
    <property type="molecule type" value="Genomic_DNA"/>
</dbReference>
<evidence type="ECO:0000256" key="21">
    <source>
        <dbReference type="RuleBase" id="RU000304"/>
    </source>
</evidence>
<name>A0AAW2QD99_SESRA</name>
<comment type="subcellular location">
    <subcellularLocation>
        <location evidence="1">Cell membrane</location>
        <topology evidence="1">Single-pass membrane protein</topology>
    </subcellularLocation>
</comment>
<dbReference type="InterPro" id="IPR000719">
    <property type="entry name" value="Prot_kinase_dom"/>
</dbReference>
<dbReference type="EC" id="2.7.11.1" evidence="2"/>
<keyword evidence="6" id="KW-0433">Leucine-rich repeat</keyword>
<feature type="domain" description="Protein kinase" evidence="23">
    <location>
        <begin position="81"/>
        <end position="362"/>
    </location>
</feature>
<dbReference type="GO" id="GO:0005524">
    <property type="term" value="F:ATP binding"/>
    <property type="evidence" value="ECO:0007669"/>
    <property type="project" value="UniProtKB-UniRule"/>
</dbReference>
<evidence type="ECO:0000256" key="13">
    <source>
        <dbReference type="ARBA" id="ARBA00022840"/>
    </source>
</evidence>
<keyword evidence="17" id="KW-0325">Glycoprotein</keyword>
<dbReference type="CDD" id="cd14066">
    <property type="entry name" value="STKc_IRAK"/>
    <property type="match status" value="1"/>
</dbReference>
<dbReference type="FunFam" id="1.10.510.10:FF:000358">
    <property type="entry name" value="Putative leucine-rich repeat receptor-like serine/threonine-protein kinase"/>
    <property type="match status" value="1"/>
</dbReference>
<reference evidence="24" key="1">
    <citation type="submission" date="2020-06" db="EMBL/GenBank/DDBJ databases">
        <authorList>
            <person name="Li T."/>
            <person name="Hu X."/>
            <person name="Zhang T."/>
            <person name="Song X."/>
            <person name="Zhang H."/>
            <person name="Dai N."/>
            <person name="Sheng W."/>
            <person name="Hou X."/>
            <person name="Wei L."/>
        </authorList>
    </citation>
    <scope>NUCLEOTIDE SEQUENCE</scope>
    <source>
        <strain evidence="24">G02</strain>
        <tissue evidence="24">Leaf</tissue>
    </source>
</reference>
<keyword evidence="13 20" id="KW-0067">ATP-binding</keyword>
<dbReference type="PROSITE" id="PS50011">
    <property type="entry name" value="PROTEIN_KINASE_DOM"/>
    <property type="match status" value="1"/>
</dbReference>
<evidence type="ECO:0000256" key="1">
    <source>
        <dbReference type="ARBA" id="ARBA00004162"/>
    </source>
</evidence>
<evidence type="ECO:0000256" key="8">
    <source>
        <dbReference type="ARBA" id="ARBA00022692"/>
    </source>
</evidence>
<dbReference type="InterPro" id="IPR001245">
    <property type="entry name" value="Ser-Thr/Tyr_kinase_cat_dom"/>
</dbReference>